<dbReference type="GO" id="GO:0005509">
    <property type="term" value="F:calcium ion binding"/>
    <property type="evidence" value="ECO:0007669"/>
    <property type="project" value="InterPro"/>
</dbReference>
<dbReference type="GO" id="GO:0006508">
    <property type="term" value="P:proteolysis"/>
    <property type="evidence" value="ECO:0007669"/>
    <property type="project" value="UniProtKB-KW"/>
</dbReference>
<dbReference type="PANTHER" id="PTHR10183:SF433">
    <property type="entry name" value="CALPAIN-A-RELATED"/>
    <property type="match status" value="1"/>
</dbReference>
<accession>T1IFQ4</accession>
<dbReference type="Proteomes" id="UP000015103">
    <property type="component" value="Unassembled WGS sequence"/>
</dbReference>
<sequence>FLFQFGEKGSGVKPRPSIVQDYIGLKAQCLSRGSLFEDPLFPADNSTLFYSKPNQPTYKWKRPGEICNNPKFFVSGASRLDVQQGFLGDCWLSVTIANLSLNQHIFELIVPNGQSFEENYAGIFHFRFWRFGRWVDVVIDDRLPTDQDELAYLHSSDKNEFWSALLHKAYAKIHGSYEALNHGNEVEAMEDFTGGICEMFSLRLEVPDNLFTIMLKAFERSSLMTCATPAGGTLQKRTPQGLITDHSYSVTKVQYVEVDTPTLSGRFPLIRLRNPWGQVEWNGAWSDNWPEWKHISEKTKEELKMQQKIDGEFWISYTDFLQCFNDLSICNLHPDSLIPYIYKDDDSKLWKLYCFEGEWVRGSTAGGCTKYKDTYWRNPQYRIKLAANFKNDSEKECTVIIALMQKHTRSQKNIGAVKLEIGFHVHYLQDPDNLPKPLDRNFFLENIAVVVPSNFINSREVSYRYQLSPGEYCIVPTTYNPNEEGEFLLRVFTKKVVNMEEYGEELEITKPAQSRVIGDIPKPRNSEKIKLTTNSYAKFAGGKEIDWVELKEILDEEIGRIILKGEIVIILFIFTKLNNVDIDFITDLDQGGTGIISKALSLFSTKYDSDFINFIPLILQNGLLLINIFTNIHAHNVNLPHSGSLYSKQINLLVVLDEWLKPGKDRINVTIKWINAVFESYDKAKTGYLEPFSLNEALKSAGFKLNNRVRNALCHRYASSDGRIRFDDFFMCAVRLDTVMNNFRNIDPNNTNEAKFTLEEWVAYFVYF</sequence>
<dbReference type="GO" id="GO:0005737">
    <property type="term" value="C:cytoplasm"/>
    <property type="evidence" value="ECO:0007669"/>
    <property type="project" value="TreeGrafter"/>
</dbReference>
<feature type="active site" evidence="5">
    <location>
        <position position="274"/>
    </location>
</feature>
<dbReference type="PRINTS" id="PR00704">
    <property type="entry name" value="CALPAIN"/>
</dbReference>
<dbReference type="PROSITE" id="PS50203">
    <property type="entry name" value="CALPAIN_CAT"/>
    <property type="match status" value="1"/>
</dbReference>
<dbReference type="Gene3D" id="1.10.238.10">
    <property type="entry name" value="EF-hand"/>
    <property type="match status" value="1"/>
</dbReference>
<dbReference type="HOGENOM" id="CLU_010982_0_1_1"/>
<dbReference type="SUPFAM" id="SSF54001">
    <property type="entry name" value="Cysteine proteinases"/>
    <property type="match status" value="1"/>
</dbReference>
<dbReference type="InterPro" id="IPR038765">
    <property type="entry name" value="Papain-like_cys_pep_sf"/>
</dbReference>
<evidence type="ECO:0000256" key="5">
    <source>
        <dbReference type="PIRSR" id="PIRSR622684-1"/>
    </source>
</evidence>
<dbReference type="EnsemblMetazoa" id="RPRC015123-RA">
    <property type="protein sequence ID" value="RPRC015123-PA"/>
    <property type="gene ID" value="RPRC015123"/>
</dbReference>
<dbReference type="CDD" id="cd00214">
    <property type="entry name" value="Calpain_III"/>
    <property type="match status" value="1"/>
</dbReference>
<dbReference type="CDD" id="cd00044">
    <property type="entry name" value="CysPc"/>
    <property type="match status" value="1"/>
</dbReference>
<dbReference type="Pfam" id="PF01067">
    <property type="entry name" value="Calpain_III"/>
    <property type="match status" value="1"/>
</dbReference>
<name>T1IFQ4_RHOPR</name>
<dbReference type="SUPFAM" id="SSF49758">
    <property type="entry name" value="Calpain large subunit, middle domain (domain III)"/>
    <property type="match status" value="1"/>
</dbReference>
<dbReference type="SMART" id="SM00230">
    <property type="entry name" value="CysPc"/>
    <property type="match status" value="1"/>
</dbReference>
<dbReference type="FunFam" id="3.90.70.10:FF:000001">
    <property type="entry name" value="Calpain-1 catalytic subunit"/>
    <property type="match status" value="1"/>
</dbReference>
<reference evidence="6" key="1">
    <citation type="submission" date="2015-05" db="UniProtKB">
        <authorList>
            <consortium name="EnsemblMetazoa"/>
        </authorList>
    </citation>
    <scope>IDENTIFICATION</scope>
</reference>
<dbReference type="SMART" id="SM00720">
    <property type="entry name" value="calpain_III"/>
    <property type="match status" value="1"/>
</dbReference>
<dbReference type="eggNOG" id="KOG0045">
    <property type="taxonomic scope" value="Eukaryota"/>
</dbReference>
<dbReference type="InParanoid" id="T1IFQ4"/>
<keyword evidence="2" id="KW-0645">Protease</keyword>
<dbReference type="InterPro" id="IPR022682">
    <property type="entry name" value="Calpain_domain_III"/>
</dbReference>
<comment type="similarity">
    <text evidence="1">Belongs to the peptidase C2 family.</text>
</comment>
<evidence type="ECO:0000256" key="2">
    <source>
        <dbReference type="ARBA" id="ARBA00022670"/>
    </source>
</evidence>
<dbReference type="Gene3D" id="3.90.70.10">
    <property type="entry name" value="Cysteine proteinases"/>
    <property type="match status" value="1"/>
</dbReference>
<protein>
    <submittedName>
        <fullName evidence="6">Uncharacterized protein</fullName>
    </submittedName>
</protein>
<dbReference type="PANTHER" id="PTHR10183">
    <property type="entry name" value="CALPAIN"/>
    <property type="match status" value="1"/>
</dbReference>
<dbReference type="FunFam" id="2.60.120.380:FF:000002">
    <property type="entry name" value="calpain-3 isoform X1"/>
    <property type="match status" value="1"/>
</dbReference>
<dbReference type="Gene3D" id="2.60.120.380">
    <property type="match status" value="1"/>
</dbReference>
<dbReference type="InterPro" id="IPR036213">
    <property type="entry name" value="Calpain_III_sf"/>
</dbReference>
<proteinExistence type="inferred from homology"/>
<evidence type="ECO:0000256" key="3">
    <source>
        <dbReference type="ARBA" id="ARBA00022801"/>
    </source>
</evidence>
<evidence type="ECO:0000256" key="4">
    <source>
        <dbReference type="ARBA" id="ARBA00022807"/>
    </source>
</evidence>
<feature type="active site" evidence="5">
    <location>
        <position position="246"/>
    </location>
</feature>
<dbReference type="InterPro" id="IPR022683">
    <property type="entry name" value="Calpain_III"/>
</dbReference>
<dbReference type="STRING" id="13249.T1IFQ4"/>
<dbReference type="SUPFAM" id="SSF47473">
    <property type="entry name" value="EF-hand"/>
    <property type="match status" value="1"/>
</dbReference>
<dbReference type="OMA" id="DRHRQSM"/>
<keyword evidence="4" id="KW-0788">Thiol protease</keyword>
<evidence type="ECO:0000256" key="1">
    <source>
        <dbReference type="ARBA" id="ARBA00007623"/>
    </source>
</evidence>
<dbReference type="PROSITE" id="PS50222">
    <property type="entry name" value="EF_HAND_2"/>
    <property type="match status" value="1"/>
</dbReference>
<dbReference type="InterPro" id="IPR022684">
    <property type="entry name" value="Calpain_cysteine_protease"/>
</dbReference>
<dbReference type="InterPro" id="IPR002048">
    <property type="entry name" value="EF_hand_dom"/>
</dbReference>
<keyword evidence="7" id="KW-1185">Reference proteome</keyword>
<dbReference type="VEuPathDB" id="VectorBase:RPRC015123"/>
<dbReference type="InterPro" id="IPR033883">
    <property type="entry name" value="C2_III"/>
</dbReference>
<evidence type="ECO:0000313" key="6">
    <source>
        <dbReference type="EnsemblMetazoa" id="RPRC015123-PA"/>
    </source>
</evidence>
<keyword evidence="3" id="KW-0378">Hydrolase</keyword>
<dbReference type="InterPro" id="IPR001300">
    <property type="entry name" value="Peptidase_C2_calpain_cat"/>
</dbReference>
<feature type="active site" evidence="5">
    <location>
        <position position="90"/>
    </location>
</feature>
<dbReference type="EMBL" id="ACPB03026553">
    <property type="status" value="NOT_ANNOTATED_CDS"/>
    <property type="molecule type" value="Genomic_DNA"/>
</dbReference>
<dbReference type="AlphaFoldDB" id="T1IFQ4"/>
<organism evidence="6 7">
    <name type="scientific">Rhodnius prolixus</name>
    <name type="common">Triatomid bug</name>
    <dbReference type="NCBI Taxonomy" id="13249"/>
    <lineage>
        <taxon>Eukaryota</taxon>
        <taxon>Metazoa</taxon>
        <taxon>Ecdysozoa</taxon>
        <taxon>Arthropoda</taxon>
        <taxon>Hexapoda</taxon>
        <taxon>Insecta</taxon>
        <taxon>Pterygota</taxon>
        <taxon>Neoptera</taxon>
        <taxon>Paraneoptera</taxon>
        <taxon>Hemiptera</taxon>
        <taxon>Heteroptera</taxon>
        <taxon>Panheteroptera</taxon>
        <taxon>Cimicomorpha</taxon>
        <taxon>Reduviidae</taxon>
        <taxon>Triatominae</taxon>
        <taxon>Rhodnius</taxon>
    </lineage>
</organism>
<dbReference type="GO" id="GO:0004198">
    <property type="term" value="F:calcium-dependent cysteine-type endopeptidase activity"/>
    <property type="evidence" value="ECO:0007669"/>
    <property type="project" value="InterPro"/>
</dbReference>
<dbReference type="FunCoup" id="T1IFQ4">
    <property type="interactions" value="165"/>
</dbReference>
<dbReference type="Pfam" id="PF00648">
    <property type="entry name" value="Peptidase_C2"/>
    <property type="match status" value="1"/>
</dbReference>
<evidence type="ECO:0000313" key="7">
    <source>
        <dbReference type="Proteomes" id="UP000015103"/>
    </source>
</evidence>
<dbReference type="InterPro" id="IPR011992">
    <property type="entry name" value="EF-hand-dom_pair"/>
</dbReference>